<organism evidence="8 9">
    <name type="scientific">Ranitomeya imitator</name>
    <name type="common">mimic poison frog</name>
    <dbReference type="NCBI Taxonomy" id="111125"/>
    <lineage>
        <taxon>Eukaryota</taxon>
        <taxon>Metazoa</taxon>
        <taxon>Chordata</taxon>
        <taxon>Craniata</taxon>
        <taxon>Vertebrata</taxon>
        <taxon>Euteleostomi</taxon>
        <taxon>Amphibia</taxon>
        <taxon>Batrachia</taxon>
        <taxon>Anura</taxon>
        <taxon>Neobatrachia</taxon>
        <taxon>Hyloidea</taxon>
        <taxon>Dendrobatidae</taxon>
        <taxon>Dendrobatinae</taxon>
        <taxon>Ranitomeya</taxon>
    </lineage>
</organism>
<evidence type="ECO:0000256" key="1">
    <source>
        <dbReference type="ARBA" id="ARBA00004245"/>
    </source>
</evidence>
<feature type="region of interest" description="Disordered" evidence="6">
    <location>
        <begin position="1"/>
        <end position="20"/>
    </location>
</feature>
<reference evidence="8" key="1">
    <citation type="submission" date="2023-07" db="EMBL/GenBank/DDBJ databases">
        <authorList>
            <person name="Stuckert A."/>
        </authorList>
    </citation>
    <scope>NUCLEOTIDE SEQUENCE</scope>
</reference>
<keyword evidence="4" id="KW-0597">Phosphoprotein</keyword>
<gene>
    <name evidence="8" type="ORF">RIMI_LOCUS9199682</name>
</gene>
<evidence type="ECO:0000313" key="8">
    <source>
        <dbReference type="EMBL" id="CAJ0941293.1"/>
    </source>
</evidence>
<name>A0ABN9LIW3_9NEOB</name>
<evidence type="ECO:0000259" key="7">
    <source>
        <dbReference type="Pfam" id="PF15297"/>
    </source>
</evidence>
<proteinExistence type="inferred from homology"/>
<evidence type="ECO:0000256" key="6">
    <source>
        <dbReference type="SAM" id="MobiDB-lite"/>
    </source>
</evidence>
<sequence>MAPKKRTTAPVSAPKTRPAIVDYSLKKLSNTQETQPLNKQVGPRRSTVTTGCNKTVDGSRGQGTQPLNKQVGHRRSTVTTGCNKMVDGSTGLHSKHEGVKEIKQQGVTGISKETTTKPSNLTAPDAISRPQTPRMTAEDRKQKLQEWQRSKGKSYKRPPMVLPPKRPPTAKKQDPCNRSLWEGIEEEEELLALSQKISQTLSECLQLIEQGIPGDDIRAALDKVPEAKKFAKYWVCEARLLEREGVYDVIDVYKQGVQFGATPVDELREVVFDIMKNTNKKTKVVTFGPLPAEEEMENRNYEDLQLTPFTNHTEEAKTPCMGTSVCDQGSAVKLQITSLSSKKMVPGSGQEWKRLTPVRRSLRIYQSASQYPEVVQEHDPVVASLEELLDKADADAYLYMRNEALPEEADHNVISLMNKDPTEDQQEAPALVRSV</sequence>
<dbReference type="Pfam" id="PF15297">
    <property type="entry name" value="CKAP2_C"/>
    <property type="match status" value="2"/>
</dbReference>
<feature type="domain" description="Cytoskeleton-associated protein 2 C-terminal" evidence="7">
    <location>
        <begin position="350"/>
        <end position="405"/>
    </location>
</feature>
<dbReference type="PANTHER" id="PTHR47078">
    <property type="entry name" value="CYTOSKELETON-ASSOCIATED PROTEIN 2-LIKE"/>
    <property type="match status" value="1"/>
</dbReference>
<feature type="region of interest" description="Disordered" evidence="6">
    <location>
        <begin position="31"/>
        <end position="93"/>
    </location>
</feature>
<evidence type="ECO:0000313" key="9">
    <source>
        <dbReference type="Proteomes" id="UP001176940"/>
    </source>
</evidence>
<comment type="subcellular location">
    <subcellularLocation>
        <location evidence="1">Cytoplasm</location>
        <location evidence="1">Cytoskeleton</location>
    </subcellularLocation>
</comment>
<protein>
    <recommendedName>
        <fullName evidence="7">Cytoskeleton-associated protein 2 C-terminal domain-containing protein</fullName>
    </recommendedName>
</protein>
<feature type="domain" description="Cytoskeleton-associated protein 2 C-terminal" evidence="7">
    <location>
        <begin position="110"/>
        <end position="288"/>
    </location>
</feature>
<keyword evidence="5" id="KW-0206">Cytoskeleton</keyword>
<accession>A0ABN9LIW3</accession>
<dbReference type="InterPro" id="IPR029197">
    <property type="entry name" value="CKAP2_C"/>
</dbReference>
<comment type="caution">
    <text evidence="8">The sequence shown here is derived from an EMBL/GenBank/DDBJ whole genome shotgun (WGS) entry which is preliminary data.</text>
</comment>
<feature type="compositionally biased region" description="Basic and acidic residues" evidence="6">
    <location>
        <begin position="136"/>
        <end position="149"/>
    </location>
</feature>
<evidence type="ECO:0000256" key="5">
    <source>
        <dbReference type="ARBA" id="ARBA00023212"/>
    </source>
</evidence>
<dbReference type="PANTHER" id="PTHR47078:SF1">
    <property type="entry name" value="CYTOSKELETON-ASSOCIATED PROTEIN 2-LIKE"/>
    <property type="match status" value="1"/>
</dbReference>
<dbReference type="EMBL" id="CAUEEQ010018857">
    <property type="protein sequence ID" value="CAJ0941293.1"/>
    <property type="molecule type" value="Genomic_DNA"/>
</dbReference>
<dbReference type="InterPro" id="IPR052855">
    <property type="entry name" value="CKAP2-like"/>
</dbReference>
<keyword evidence="3" id="KW-0963">Cytoplasm</keyword>
<evidence type="ECO:0000256" key="2">
    <source>
        <dbReference type="ARBA" id="ARBA00009468"/>
    </source>
</evidence>
<evidence type="ECO:0000256" key="3">
    <source>
        <dbReference type="ARBA" id="ARBA00022490"/>
    </source>
</evidence>
<keyword evidence="9" id="KW-1185">Reference proteome</keyword>
<evidence type="ECO:0000256" key="4">
    <source>
        <dbReference type="ARBA" id="ARBA00022553"/>
    </source>
</evidence>
<comment type="similarity">
    <text evidence="2">Belongs to the CKAP2 family.</text>
</comment>
<feature type="compositionally biased region" description="Polar residues" evidence="6">
    <location>
        <begin position="112"/>
        <end position="122"/>
    </location>
</feature>
<dbReference type="Proteomes" id="UP001176940">
    <property type="component" value="Unassembled WGS sequence"/>
</dbReference>
<feature type="region of interest" description="Disordered" evidence="6">
    <location>
        <begin position="112"/>
        <end position="175"/>
    </location>
</feature>